<keyword evidence="9" id="KW-0170">Cobalt</keyword>
<dbReference type="PROSITE" id="PS00758">
    <property type="entry name" value="ARGE_DAPE_CPG2_1"/>
    <property type="match status" value="1"/>
</dbReference>
<name>A0A0W0S0X0_9GAMM</name>
<dbReference type="CDD" id="cd03894">
    <property type="entry name" value="M20_ArgE"/>
    <property type="match status" value="1"/>
</dbReference>
<feature type="domain" description="Peptidase M20 dimerisation" evidence="10">
    <location>
        <begin position="173"/>
        <end position="283"/>
    </location>
</feature>
<dbReference type="Pfam" id="PF01546">
    <property type="entry name" value="Peptidase_M20"/>
    <property type="match status" value="1"/>
</dbReference>
<dbReference type="GO" id="GO:0046872">
    <property type="term" value="F:metal ion binding"/>
    <property type="evidence" value="ECO:0007669"/>
    <property type="project" value="UniProtKB-KW"/>
</dbReference>
<dbReference type="Gene3D" id="3.30.70.360">
    <property type="match status" value="1"/>
</dbReference>
<organism evidence="11 12">
    <name type="scientific">Legionella brunensis</name>
    <dbReference type="NCBI Taxonomy" id="29422"/>
    <lineage>
        <taxon>Bacteria</taxon>
        <taxon>Pseudomonadati</taxon>
        <taxon>Pseudomonadota</taxon>
        <taxon>Gammaproteobacteria</taxon>
        <taxon>Legionellales</taxon>
        <taxon>Legionellaceae</taxon>
        <taxon>Legionella</taxon>
    </lineage>
</organism>
<keyword evidence="12" id="KW-1185">Reference proteome</keyword>
<dbReference type="STRING" id="29422.Lbru_3059"/>
<dbReference type="InterPro" id="IPR002933">
    <property type="entry name" value="Peptidase_M20"/>
</dbReference>
<keyword evidence="6" id="KW-0479">Metal-binding</keyword>
<dbReference type="NCBIfam" id="NF005710">
    <property type="entry name" value="PRK07522.1"/>
    <property type="match status" value="1"/>
</dbReference>
<evidence type="ECO:0000259" key="10">
    <source>
        <dbReference type="Pfam" id="PF07687"/>
    </source>
</evidence>
<keyword evidence="8" id="KW-0862">Zinc</keyword>
<dbReference type="InterPro" id="IPR050072">
    <property type="entry name" value="Peptidase_M20A"/>
</dbReference>
<sequence>MDTLQWIKQLISFNTISSNSNMQLIEAIDAWFKQHDINSQVVYGPTDLKANLLATIPAKDGQTQGGILFSGHTDVVPVAGQQWATDPFVAIESDGKIYGRGTCDMKGFLAVLLALVPEFKTLALNKPIHFAFTYDEEVGCIGVDFLLDYLKKIGLQPEGCIVGEPSSMRPIIGEKSRQVFHCQIQGMAAHSSRADKGCNAIEYASRLICYINKLASHVREQGPFDKDFDLPFTTISTNIVSGGTATNIIPGTCELLFEARYLPQFPMENFRSQVENYINEELLPEMKKIYPEAAIYLDQVSDASGFNASEDALLTRLIRTITGVKERYKVSYSTEARAYQDGGIPTIICGPGNIEQAHRPNEFISIEQLKICEHVLKNVANLFCLDSMTHGVSDF</sequence>
<evidence type="ECO:0000256" key="8">
    <source>
        <dbReference type="ARBA" id="ARBA00022833"/>
    </source>
</evidence>
<reference evidence="11 12" key="1">
    <citation type="submission" date="2015-11" db="EMBL/GenBank/DDBJ databases">
        <title>Genomic analysis of 38 Legionella species identifies large and diverse effector repertoires.</title>
        <authorList>
            <person name="Burstein D."/>
            <person name="Amaro F."/>
            <person name="Zusman T."/>
            <person name="Lifshitz Z."/>
            <person name="Cohen O."/>
            <person name="Gilbert J.A."/>
            <person name="Pupko T."/>
            <person name="Shuman H.A."/>
            <person name="Segal G."/>
        </authorList>
    </citation>
    <scope>NUCLEOTIDE SEQUENCE [LARGE SCALE GENOMIC DNA]</scope>
    <source>
        <strain evidence="11 12">ATCC 43878</strain>
    </source>
</reference>
<evidence type="ECO:0000313" key="11">
    <source>
        <dbReference type="EMBL" id="KTC76952.1"/>
    </source>
</evidence>
<comment type="cofactor">
    <cofactor evidence="1">
        <name>Zn(2+)</name>
        <dbReference type="ChEBI" id="CHEBI:29105"/>
    </cofactor>
</comment>
<accession>A0A0W0S0X0</accession>
<dbReference type="SUPFAM" id="SSF53187">
    <property type="entry name" value="Zn-dependent exopeptidases"/>
    <property type="match status" value="1"/>
</dbReference>
<dbReference type="RefSeq" id="WP_058443008.1">
    <property type="nucleotide sequence ID" value="NZ_CAAAHU010000014.1"/>
</dbReference>
<dbReference type="EC" id="3.5.1.16" evidence="11"/>
<dbReference type="AlphaFoldDB" id="A0A0W0S0X0"/>
<dbReference type="OrthoDB" id="3665926at2"/>
<proteinExistence type="inferred from homology"/>
<dbReference type="NCBIfam" id="TIGR01892">
    <property type="entry name" value="AcOrn-deacetyl"/>
    <property type="match status" value="1"/>
</dbReference>
<evidence type="ECO:0000256" key="4">
    <source>
        <dbReference type="ARBA" id="ARBA00022571"/>
    </source>
</evidence>
<evidence type="ECO:0000256" key="2">
    <source>
        <dbReference type="ARBA" id="ARBA00005691"/>
    </source>
</evidence>
<evidence type="ECO:0000256" key="6">
    <source>
        <dbReference type="ARBA" id="ARBA00022723"/>
    </source>
</evidence>
<dbReference type="Gene3D" id="3.40.630.10">
    <property type="entry name" value="Zn peptidases"/>
    <property type="match status" value="1"/>
</dbReference>
<dbReference type="Pfam" id="PF07687">
    <property type="entry name" value="M20_dimer"/>
    <property type="match status" value="1"/>
</dbReference>
<comment type="caution">
    <text evidence="11">The sequence shown here is derived from an EMBL/GenBank/DDBJ whole genome shotgun (WGS) entry which is preliminary data.</text>
</comment>
<evidence type="ECO:0000256" key="7">
    <source>
        <dbReference type="ARBA" id="ARBA00022801"/>
    </source>
</evidence>
<protein>
    <submittedName>
        <fullName evidence="11">Acetylornithine deacetylase</fullName>
        <ecNumber evidence="11">3.5.1.16</ecNumber>
    </submittedName>
</protein>
<dbReference type="PANTHER" id="PTHR43808">
    <property type="entry name" value="ACETYLORNITHINE DEACETYLASE"/>
    <property type="match status" value="1"/>
</dbReference>
<evidence type="ECO:0000313" key="12">
    <source>
        <dbReference type="Proteomes" id="UP000054742"/>
    </source>
</evidence>
<keyword evidence="5" id="KW-0028">Amino-acid biosynthesis</keyword>
<keyword evidence="4" id="KW-0055">Arginine biosynthesis</keyword>
<dbReference type="Proteomes" id="UP000054742">
    <property type="component" value="Unassembled WGS sequence"/>
</dbReference>
<comment type="similarity">
    <text evidence="2">Belongs to the peptidase M20A family. ArgE subfamily.</text>
</comment>
<keyword evidence="7 11" id="KW-0378">Hydrolase</keyword>
<evidence type="ECO:0000256" key="1">
    <source>
        <dbReference type="ARBA" id="ARBA00001947"/>
    </source>
</evidence>
<evidence type="ECO:0000256" key="3">
    <source>
        <dbReference type="ARBA" id="ARBA00022490"/>
    </source>
</evidence>
<dbReference type="InterPro" id="IPR036264">
    <property type="entry name" value="Bact_exopeptidase_dim_dom"/>
</dbReference>
<dbReference type="EMBL" id="LNXV01000036">
    <property type="protein sequence ID" value="KTC76952.1"/>
    <property type="molecule type" value="Genomic_DNA"/>
</dbReference>
<dbReference type="InterPro" id="IPR010169">
    <property type="entry name" value="AcOrn-deacetyl"/>
</dbReference>
<evidence type="ECO:0000256" key="5">
    <source>
        <dbReference type="ARBA" id="ARBA00022605"/>
    </source>
</evidence>
<dbReference type="PATRIC" id="fig|29422.6.peg.3235"/>
<dbReference type="SUPFAM" id="SSF55031">
    <property type="entry name" value="Bacterial exopeptidase dimerisation domain"/>
    <property type="match status" value="1"/>
</dbReference>
<dbReference type="PANTHER" id="PTHR43808:SF31">
    <property type="entry name" value="N-ACETYL-L-CITRULLINE DEACETYLASE"/>
    <property type="match status" value="1"/>
</dbReference>
<evidence type="ECO:0000256" key="9">
    <source>
        <dbReference type="ARBA" id="ARBA00023285"/>
    </source>
</evidence>
<dbReference type="GO" id="GO:0006526">
    <property type="term" value="P:L-arginine biosynthetic process"/>
    <property type="evidence" value="ECO:0007669"/>
    <property type="project" value="UniProtKB-KW"/>
</dbReference>
<dbReference type="InterPro" id="IPR001261">
    <property type="entry name" value="ArgE/DapE_CS"/>
</dbReference>
<gene>
    <name evidence="11" type="ORF">Lbru_3059</name>
</gene>
<dbReference type="GO" id="GO:0008777">
    <property type="term" value="F:acetylornithine deacetylase activity"/>
    <property type="evidence" value="ECO:0007669"/>
    <property type="project" value="UniProtKB-EC"/>
</dbReference>
<dbReference type="InterPro" id="IPR011650">
    <property type="entry name" value="Peptidase_M20_dimer"/>
</dbReference>
<dbReference type="PROSITE" id="PS00759">
    <property type="entry name" value="ARGE_DAPE_CPG2_2"/>
    <property type="match status" value="1"/>
</dbReference>
<keyword evidence="3" id="KW-0963">Cytoplasm</keyword>